<dbReference type="Pfam" id="PF09992">
    <property type="entry name" value="NAGPA"/>
    <property type="match status" value="1"/>
</dbReference>
<evidence type="ECO:0000256" key="1">
    <source>
        <dbReference type="SAM" id="SignalP"/>
    </source>
</evidence>
<dbReference type="GO" id="GO:0016798">
    <property type="term" value="F:hydrolase activity, acting on glycosyl bonds"/>
    <property type="evidence" value="ECO:0007669"/>
    <property type="project" value="UniProtKB-KW"/>
</dbReference>
<feature type="signal peptide" evidence="1">
    <location>
        <begin position="1"/>
        <end position="25"/>
    </location>
</feature>
<evidence type="ECO:0000313" key="4">
    <source>
        <dbReference type="Proteomes" id="UP001238973"/>
    </source>
</evidence>
<dbReference type="EMBL" id="JAUCFI010000003">
    <property type="protein sequence ID" value="MDM5284322.1"/>
    <property type="molecule type" value="Genomic_DNA"/>
</dbReference>
<dbReference type="RefSeq" id="WP_289349903.1">
    <property type="nucleotide sequence ID" value="NZ_JAUCFI010000003.1"/>
</dbReference>
<dbReference type="InterPro" id="IPR018711">
    <property type="entry name" value="NAGPA"/>
</dbReference>
<accession>A0AAJ1VBF9</accession>
<dbReference type="InterPro" id="IPR007730">
    <property type="entry name" value="SPOR-like_dom"/>
</dbReference>
<name>A0AAJ1VBF9_9BACI</name>
<keyword evidence="1" id="KW-0732">Signal</keyword>
<proteinExistence type="predicted"/>
<dbReference type="PROSITE" id="PS51724">
    <property type="entry name" value="SPOR"/>
    <property type="match status" value="1"/>
</dbReference>
<feature type="chain" id="PRO_5042504717" evidence="1">
    <location>
        <begin position="26"/>
        <end position="534"/>
    </location>
</feature>
<keyword evidence="3" id="KW-0326">Glycosidase</keyword>
<dbReference type="Pfam" id="PF05036">
    <property type="entry name" value="SPOR"/>
    <property type="match status" value="1"/>
</dbReference>
<protein>
    <submittedName>
        <fullName evidence="3">Phosphodiester glycosidase family protein</fullName>
    </submittedName>
</protein>
<dbReference type="GO" id="GO:0042834">
    <property type="term" value="F:peptidoglycan binding"/>
    <property type="evidence" value="ECO:0007669"/>
    <property type="project" value="InterPro"/>
</dbReference>
<dbReference type="PANTHER" id="PTHR40446:SF2">
    <property type="entry name" value="N-ACETYLGLUCOSAMINE-1-PHOSPHODIESTER ALPHA-N-ACETYLGLUCOSAMINIDASE"/>
    <property type="match status" value="1"/>
</dbReference>
<dbReference type="PANTHER" id="PTHR40446">
    <property type="entry name" value="N-ACETYLGLUCOSAMINE-1-PHOSPHODIESTER ALPHA-N-ACETYLGLUCOSAMINIDASE"/>
    <property type="match status" value="1"/>
</dbReference>
<dbReference type="Gene3D" id="3.30.70.1070">
    <property type="entry name" value="Sporulation related repeat"/>
    <property type="match status" value="1"/>
</dbReference>
<dbReference type="AlphaFoldDB" id="A0AAJ1VBF9"/>
<gene>
    <name evidence="3" type="ORF">QUF85_13535</name>
</gene>
<reference evidence="3" key="1">
    <citation type="submission" date="2023-06" db="EMBL/GenBank/DDBJ databases">
        <title>Comparative genomics of Bacillaceae isolates and their secondary metabolite potential.</title>
        <authorList>
            <person name="Song L."/>
            <person name="Nielsen L.J."/>
            <person name="Mohite O."/>
            <person name="Xu X."/>
            <person name="Weber T."/>
            <person name="Kovacs A.T."/>
        </authorList>
    </citation>
    <scope>NUCLEOTIDE SEQUENCE</scope>
    <source>
        <strain evidence="3">G1S1</strain>
    </source>
</reference>
<dbReference type="Proteomes" id="UP001238973">
    <property type="component" value="Unassembled WGS sequence"/>
</dbReference>
<comment type="caution">
    <text evidence="3">The sequence shown here is derived from an EMBL/GenBank/DDBJ whole genome shotgun (WGS) entry which is preliminary data.</text>
</comment>
<dbReference type="InterPro" id="IPR036680">
    <property type="entry name" value="SPOR-like_sf"/>
</dbReference>
<keyword evidence="3" id="KW-0378">Hydrolase</keyword>
<feature type="domain" description="SPOR" evidence="2">
    <location>
        <begin position="78"/>
        <end position="167"/>
    </location>
</feature>
<dbReference type="SUPFAM" id="SSF110997">
    <property type="entry name" value="Sporulation related repeat"/>
    <property type="match status" value="1"/>
</dbReference>
<evidence type="ECO:0000259" key="2">
    <source>
        <dbReference type="PROSITE" id="PS51724"/>
    </source>
</evidence>
<sequence>MKKIWKKPILPIASISLASVMFVNAIPETPVQAKLNVQSQVQMKNHLLPLGTPNLQEKRTSMNLAPGVKYTKINRGETSSKDFYTVDVAFVETQKQAKKLLENLKKDGFKNAHIIKESDRAVDDRKKGALGYIVRIGQYQLEADAAEMRNKLSEKGYTGLRTVYTGEDGEKTTGPWVVNVLEVDQDRFNGHVVPELANDAVAGKETLTQISDRKDAIAGVNAGYFVMGEKDGTPGDLAGIFASKGQLVSEAINGRSALILSTVEEKANIASVSTSIQATSSDGAVREVDGLNRKPGLIRNCGGVGGDTTTERAKHDFTCKDESELIQYMSVFGEKTESGDGMEVVVNHAGVVAEIRNKRGGDIPSSGSVLAGTGEAAEWLRDHARQGMKIQVKSKIIGDGKQLKLDQTTSMINGGPRLLENGEISINAVEEGFHWEEDPGFYYRFGERRNPRTLAGIKENGNLLFVTIDGRAPGWSVGANFEESAKVMKSLGAVDAINLDGGGSTTMTVGDDRVTRPSDAAGERPIADGILLVE</sequence>
<organism evidence="3 4">
    <name type="scientific">Peribacillus frigoritolerans</name>
    <dbReference type="NCBI Taxonomy" id="450367"/>
    <lineage>
        <taxon>Bacteria</taxon>
        <taxon>Bacillati</taxon>
        <taxon>Bacillota</taxon>
        <taxon>Bacilli</taxon>
        <taxon>Bacillales</taxon>
        <taxon>Bacillaceae</taxon>
        <taxon>Peribacillus</taxon>
    </lineage>
</organism>
<evidence type="ECO:0000313" key="3">
    <source>
        <dbReference type="EMBL" id="MDM5284322.1"/>
    </source>
</evidence>